<proteinExistence type="predicted"/>
<gene>
    <name evidence="3" type="ORF">FPZ24_11270</name>
</gene>
<dbReference type="PROSITE" id="PS51257">
    <property type="entry name" value="PROKAR_LIPOPROTEIN"/>
    <property type="match status" value="1"/>
</dbReference>
<keyword evidence="2" id="KW-0732">Signal</keyword>
<sequence>MKTPLLTATAVALLALTACQQKSETTTVANDTTVANTTTVSTAPIELPPAIKSEGSFRCHGDNSLVKVTFFEAKKDGTMTASVASPVDASPVTLSGEAGKPMTADGGWALSGTDKSFDLTQPGKAKQNCSK</sequence>
<accession>A0A5B8LKB4</accession>
<evidence type="ECO:0000256" key="1">
    <source>
        <dbReference type="SAM" id="MobiDB-lite"/>
    </source>
</evidence>
<dbReference type="AlphaFoldDB" id="A0A5B8LKB4"/>
<dbReference type="RefSeq" id="WP_146572043.1">
    <property type="nucleotide sequence ID" value="NZ_CP042306.1"/>
</dbReference>
<feature type="region of interest" description="Disordered" evidence="1">
    <location>
        <begin position="89"/>
        <end position="131"/>
    </location>
</feature>
<evidence type="ECO:0000313" key="4">
    <source>
        <dbReference type="Proteomes" id="UP000315673"/>
    </source>
</evidence>
<evidence type="ECO:0000256" key="2">
    <source>
        <dbReference type="SAM" id="SignalP"/>
    </source>
</evidence>
<organism evidence="3 4">
    <name type="scientific">Sphingomonas panacisoli</name>
    <dbReference type="NCBI Taxonomy" id="1813879"/>
    <lineage>
        <taxon>Bacteria</taxon>
        <taxon>Pseudomonadati</taxon>
        <taxon>Pseudomonadota</taxon>
        <taxon>Alphaproteobacteria</taxon>
        <taxon>Sphingomonadales</taxon>
        <taxon>Sphingomonadaceae</taxon>
        <taxon>Sphingomonas</taxon>
    </lineage>
</organism>
<evidence type="ECO:0008006" key="5">
    <source>
        <dbReference type="Google" id="ProtNLM"/>
    </source>
</evidence>
<name>A0A5B8LKB4_9SPHN</name>
<keyword evidence="4" id="KW-1185">Reference proteome</keyword>
<reference evidence="3 4" key="1">
    <citation type="submission" date="2019-07" db="EMBL/GenBank/DDBJ databases">
        <title>Full genome sequence of Sphingomonas sp. 4R-6-7(HKS19).</title>
        <authorList>
            <person name="Im W.-T."/>
        </authorList>
    </citation>
    <scope>NUCLEOTIDE SEQUENCE [LARGE SCALE GENOMIC DNA]</scope>
    <source>
        <strain evidence="3 4">HKS19</strain>
    </source>
</reference>
<dbReference type="EMBL" id="CP042306">
    <property type="protein sequence ID" value="QDZ07992.1"/>
    <property type="molecule type" value="Genomic_DNA"/>
</dbReference>
<dbReference type="KEGG" id="spai:FPZ24_11270"/>
<evidence type="ECO:0000313" key="3">
    <source>
        <dbReference type="EMBL" id="QDZ07992.1"/>
    </source>
</evidence>
<dbReference type="Proteomes" id="UP000315673">
    <property type="component" value="Chromosome"/>
</dbReference>
<feature type="chain" id="PRO_5022687611" description="C-type lysozyme inhibitor domain-containing protein" evidence="2">
    <location>
        <begin position="24"/>
        <end position="131"/>
    </location>
</feature>
<dbReference type="OrthoDB" id="7472092at2"/>
<protein>
    <recommendedName>
        <fullName evidence="5">C-type lysozyme inhibitor domain-containing protein</fullName>
    </recommendedName>
</protein>
<feature type="signal peptide" evidence="2">
    <location>
        <begin position="1"/>
        <end position="23"/>
    </location>
</feature>